<dbReference type="SUPFAM" id="SSF52113">
    <property type="entry name" value="BRCT domain"/>
    <property type="match status" value="1"/>
</dbReference>
<dbReference type="GO" id="GO:0080008">
    <property type="term" value="C:Cul4-RING E3 ubiquitin ligase complex"/>
    <property type="evidence" value="ECO:0007669"/>
    <property type="project" value="TreeGrafter"/>
</dbReference>
<evidence type="ECO:0000313" key="4">
    <source>
        <dbReference type="EMBL" id="ELR18804.1"/>
    </source>
</evidence>
<protein>
    <submittedName>
        <fullName evidence="4">BRCA1 C Terminus (BRCT) domain containing protein</fullName>
    </submittedName>
</protein>
<dbReference type="Gene3D" id="3.40.50.10190">
    <property type="entry name" value="BRCT domain"/>
    <property type="match status" value="1"/>
</dbReference>
<dbReference type="PANTHER" id="PTHR19860:SF24">
    <property type="entry name" value="TPR REPEAT-CONTAINING PROTEIN DDB_G0287407"/>
    <property type="match status" value="1"/>
</dbReference>
<dbReference type="Gene3D" id="2.60.40.10">
    <property type="entry name" value="Immunoglobulins"/>
    <property type="match status" value="1"/>
</dbReference>
<sequence length="369" mass="40171">MEDQGPLTGHCYHLHGLSSGKKKELTALIEDNGGAVTYIFGKTVTHLLTTKEELAANTYKIKQARHVGLQVVEEDFLHSLLAQAATSRPARVVLAHISSSSAHAPIISTLLPAEGPTTGDFKVAVFGLNFVPSANFRITFGSVTASDYEFHSSSSVIWYPAPALGALALICPTVPVLNGVDAGDVPVAASNDGGRTLGFPVPFRFFDAHSPALYNSQEQKIALLRGQLRNVSRAIANIQKMEIELRKELKSITGVELLGQPEPDTRGGGGLRGSKQGLLEGPARRAKKSDDEREIRIFLSSPFKDMQKERDAVVRTIIPKLRKICTERDVLITCIDLRWYVQPRHGVTPSPVCTRTCRAFHTQVADSKS</sequence>
<dbReference type="InterPro" id="IPR036420">
    <property type="entry name" value="BRCT_dom_sf"/>
</dbReference>
<evidence type="ECO:0000259" key="3">
    <source>
        <dbReference type="PROSITE" id="PS50172"/>
    </source>
</evidence>
<feature type="domain" description="BRCT" evidence="3">
    <location>
        <begin position="2"/>
        <end position="81"/>
    </location>
</feature>
<reference evidence="4 5" key="1">
    <citation type="journal article" date="2013" name="Genome Biol.">
        <title>Genome of Acanthamoeba castellanii highlights extensive lateral gene transfer and early evolution of tyrosine kinase signaling.</title>
        <authorList>
            <person name="Clarke M."/>
            <person name="Lohan A.J."/>
            <person name="Liu B."/>
            <person name="Lagkouvardos I."/>
            <person name="Roy S."/>
            <person name="Zafar N."/>
            <person name="Bertelli C."/>
            <person name="Schilde C."/>
            <person name="Kianianmomeni A."/>
            <person name="Burglin T.R."/>
            <person name="Frech C."/>
            <person name="Turcotte B."/>
            <person name="Kopec K.O."/>
            <person name="Synnott J.M."/>
            <person name="Choo C."/>
            <person name="Paponov I."/>
            <person name="Finkler A."/>
            <person name="Soon Heng Tan C."/>
            <person name="Hutchins A.P."/>
            <person name="Weinmeier T."/>
            <person name="Rattei T."/>
            <person name="Chu J.S."/>
            <person name="Gimenez G."/>
            <person name="Irimia M."/>
            <person name="Rigden D.J."/>
            <person name="Fitzpatrick D.A."/>
            <person name="Lorenzo-Morales J."/>
            <person name="Bateman A."/>
            <person name="Chiu C.H."/>
            <person name="Tang P."/>
            <person name="Hegemann P."/>
            <person name="Fromm H."/>
            <person name="Raoult D."/>
            <person name="Greub G."/>
            <person name="Miranda-Saavedra D."/>
            <person name="Chen N."/>
            <person name="Nash P."/>
            <person name="Ginger M.L."/>
            <person name="Horn M."/>
            <person name="Schaap P."/>
            <person name="Caler L."/>
            <person name="Loftus B."/>
        </authorList>
    </citation>
    <scope>NUCLEOTIDE SEQUENCE [LARGE SCALE GENOMIC DNA]</scope>
    <source>
        <strain evidence="4 5">Neff</strain>
    </source>
</reference>
<name>L8GZW2_ACACF</name>
<dbReference type="InterPro" id="IPR014756">
    <property type="entry name" value="Ig_E-set"/>
</dbReference>
<dbReference type="InterPro" id="IPR001357">
    <property type="entry name" value="BRCT_dom"/>
</dbReference>
<dbReference type="InterPro" id="IPR013783">
    <property type="entry name" value="Ig-like_fold"/>
</dbReference>
<dbReference type="RefSeq" id="XP_004340860.1">
    <property type="nucleotide sequence ID" value="XM_004340812.1"/>
</dbReference>
<dbReference type="PANTHER" id="PTHR19860">
    <property type="entry name" value="DDB1- AND CUL4-ASSOCIATED FACTOR 12-RELATED"/>
    <property type="match status" value="1"/>
</dbReference>
<dbReference type="Proteomes" id="UP000011083">
    <property type="component" value="Unassembled WGS sequence"/>
</dbReference>
<dbReference type="SUPFAM" id="SSF81296">
    <property type="entry name" value="E set domains"/>
    <property type="match status" value="1"/>
</dbReference>
<dbReference type="OrthoDB" id="8943269at2759"/>
<dbReference type="InterPro" id="IPR051191">
    <property type="entry name" value="DCAF12"/>
</dbReference>
<feature type="region of interest" description="Disordered" evidence="2">
    <location>
        <begin position="258"/>
        <end position="288"/>
    </location>
</feature>
<evidence type="ECO:0000256" key="2">
    <source>
        <dbReference type="SAM" id="MobiDB-lite"/>
    </source>
</evidence>
<dbReference type="CDD" id="cd00102">
    <property type="entry name" value="IPT"/>
    <property type="match status" value="1"/>
</dbReference>
<dbReference type="VEuPathDB" id="AmoebaDB:ACA1_150960"/>
<dbReference type="AlphaFoldDB" id="L8GZW2"/>
<dbReference type="Pfam" id="PF01833">
    <property type="entry name" value="TIG"/>
    <property type="match status" value="1"/>
</dbReference>
<gene>
    <name evidence="4" type="ORF">ACA1_150960</name>
</gene>
<dbReference type="SMART" id="SM00292">
    <property type="entry name" value="BRCT"/>
    <property type="match status" value="1"/>
</dbReference>
<keyword evidence="5" id="KW-1185">Reference proteome</keyword>
<dbReference type="Pfam" id="PF00533">
    <property type="entry name" value="BRCT"/>
    <property type="match status" value="1"/>
</dbReference>
<evidence type="ECO:0000313" key="5">
    <source>
        <dbReference type="Proteomes" id="UP000011083"/>
    </source>
</evidence>
<keyword evidence="1" id="KW-0677">Repeat</keyword>
<dbReference type="PROSITE" id="PS50172">
    <property type="entry name" value="BRCT"/>
    <property type="match status" value="1"/>
</dbReference>
<dbReference type="GeneID" id="14919600"/>
<dbReference type="InterPro" id="IPR002909">
    <property type="entry name" value="IPT_dom"/>
</dbReference>
<proteinExistence type="predicted"/>
<dbReference type="KEGG" id="acan:ACA1_150960"/>
<evidence type="ECO:0000256" key="1">
    <source>
        <dbReference type="ARBA" id="ARBA00022737"/>
    </source>
</evidence>
<dbReference type="EMBL" id="KB007942">
    <property type="protein sequence ID" value="ELR18804.1"/>
    <property type="molecule type" value="Genomic_DNA"/>
</dbReference>
<accession>L8GZW2</accession>
<organism evidence="4 5">
    <name type="scientific">Acanthamoeba castellanii (strain ATCC 30010 / Neff)</name>
    <dbReference type="NCBI Taxonomy" id="1257118"/>
    <lineage>
        <taxon>Eukaryota</taxon>
        <taxon>Amoebozoa</taxon>
        <taxon>Discosea</taxon>
        <taxon>Longamoebia</taxon>
        <taxon>Centramoebida</taxon>
        <taxon>Acanthamoebidae</taxon>
        <taxon>Acanthamoeba</taxon>
    </lineage>
</organism>
<dbReference type="STRING" id="1257118.L8GZW2"/>